<dbReference type="InterPro" id="IPR001173">
    <property type="entry name" value="Glyco_trans_2-like"/>
</dbReference>
<keyword evidence="4" id="KW-0812">Transmembrane</keyword>
<organism evidence="9 10">
    <name type="scientific">Marinifilum breve</name>
    <dbReference type="NCBI Taxonomy" id="2184082"/>
    <lineage>
        <taxon>Bacteria</taxon>
        <taxon>Pseudomonadati</taxon>
        <taxon>Bacteroidota</taxon>
        <taxon>Bacteroidia</taxon>
        <taxon>Marinilabiliales</taxon>
        <taxon>Marinifilaceae</taxon>
    </lineage>
</organism>
<dbReference type="GO" id="GO:0005886">
    <property type="term" value="C:plasma membrane"/>
    <property type="evidence" value="ECO:0007669"/>
    <property type="project" value="TreeGrafter"/>
</dbReference>
<proteinExistence type="predicted"/>
<dbReference type="OrthoDB" id="9807778at2"/>
<dbReference type="GO" id="GO:0009103">
    <property type="term" value="P:lipopolysaccharide biosynthetic process"/>
    <property type="evidence" value="ECO:0007669"/>
    <property type="project" value="UniProtKB-KW"/>
</dbReference>
<keyword evidence="5" id="KW-0448">Lipopolysaccharide biosynthesis</keyword>
<dbReference type="PANTHER" id="PTHR48090:SF3">
    <property type="entry name" value="UNDECAPRENYL-PHOSPHATE 4-DEOXY-4-FORMAMIDO-L-ARABINOSE TRANSFERASE"/>
    <property type="match status" value="1"/>
</dbReference>
<evidence type="ECO:0000313" key="10">
    <source>
        <dbReference type="Proteomes" id="UP000248079"/>
    </source>
</evidence>
<keyword evidence="3 9" id="KW-0808">Transferase</keyword>
<evidence type="ECO:0000256" key="3">
    <source>
        <dbReference type="ARBA" id="ARBA00022679"/>
    </source>
</evidence>
<keyword evidence="10" id="KW-1185">Reference proteome</keyword>
<dbReference type="EMBL" id="QFLI01000010">
    <property type="protein sequence ID" value="PXX97162.1"/>
    <property type="molecule type" value="Genomic_DNA"/>
</dbReference>
<reference evidence="9 10" key="1">
    <citation type="submission" date="2018-05" db="EMBL/GenBank/DDBJ databases">
        <title>Marinifilum breve JC075T sp. nov., a marine bacterium isolated from Yongle Blue Hole in the South China Sea.</title>
        <authorList>
            <person name="Fu T."/>
        </authorList>
    </citation>
    <scope>NUCLEOTIDE SEQUENCE [LARGE SCALE GENOMIC DNA]</scope>
    <source>
        <strain evidence="9 10">JC075</strain>
    </source>
</reference>
<dbReference type="Gene3D" id="3.90.550.10">
    <property type="entry name" value="Spore Coat Polysaccharide Biosynthesis Protein SpsA, Chain A"/>
    <property type="match status" value="1"/>
</dbReference>
<evidence type="ECO:0000256" key="2">
    <source>
        <dbReference type="ARBA" id="ARBA00022676"/>
    </source>
</evidence>
<evidence type="ECO:0000256" key="4">
    <source>
        <dbReference type="ARBA" id="ARBA00022692"/>
    </source>
</evidence>
<gene>
    <name evidence="9" type="ORF">DF185_18735</name>
</gene>
<accession>A0A2V3ZTW0</accession>
<dbReference type="PANTHER" id="PTHR48090">
    <property type="entry name" value="UNDECAPRENYL-PHOSPHATE 4-DEOXY-4-FORMAMIDO-L-ARABINOSE TRANSFERASE-RELATED"/>
    <property type="match status" value="1"/>
</dbReference>
<dbReference type="AlphaFoldDB" id="A0A2V3ZTW0"/>
<keyword evidence="7" id="KW-0472">Membrane</keyword>
<comment type="caution">
    <text evidence="9">The sequence shown here is derived from an EMBL/GenBank/DDBJ whole genome shotgun (WGS) entry which is preliminary data.</text>
</comment>
<evidence type="ECO:0000313" key="9">
    <source>
        <dbReference type="EMBL" id="PXX97162.1"/>
    </source>
</evidence>
<sequence>MNLSHPKFELTIVVPVYNEEDNLARVKEEFNSYFSASPYRSKVLFVNDGSSDYSQMMIEKICKSSDRYQYIELNQNMGLSAALKAGIDHAETEFVGYIDSDLQTSPFDFDFLMEYRHDYALVTGYRRDRKDSFVKNMSSTVANNFRRFMTKDKAIDTGCPLKIMQTKYAKKIPFFTGMHRFIPALIMLQNGEMKQVPVRHFPRIAGEAKYHLFNRMIGPFKDCFAYRWMKKRYINYEISNQG</sequence>
<dbReference type="Pfam" id="PF00535">
    <property type="entry name" value="Glycos_transf_2"/>
    <property type="match status" value="1"/>
</dbReference>
<keyword evidence="2 9" id="KW-0328">Glycosyltransferase</keyword>
<evidence type="ECO:0000259" key="8">
    <source>
        <dbReference type="Pfam" id="PF00535"/>
    </source>
</evidence>
<dbReference type="Proteomes" id="UP000248079">
    <property type="component" value="Unassembled WGS sequence"/>
</dbReference>
<evidence type="ECO:0000256" key="1">
    <source>
        <dbReference type="ARBA" id="ARBA00022475"/>
    </source>
</evidence>
<dbReference type="SUPFAM" id="SSF53448">
    <property type="entry name" value="Nucleotide-diphospho-sugar transferases"/>
    <property type="match status" value="1"/>
</dbReference>
<evidence type="ECO:0000256" key="7">
    <source>
        <dbReference type="ARBA" id="ARBA00023136"/>
    </source>
</evidence>
<dbReference type="InterPro" id="IPR029044">
    <property type="entry name" value="Nucleotide-diphossugar_trans"/>
</dbReference>
<keyword evidence="6" id="KW-1133">Transmembrane helix</keyword>
<feature type="domain" description="Glycosyltransferase 2-like" evidence="8">
    <location>
        <begin position="11"/>
        <end position="151"/>
    </location>
</feature>
<evidence type="ECO:0000256" key="5">
    <source>
        <dbReference type="ARBA" id="ARBA00022985"/>
    </source>
</evidence>
<name>A0A2V3ZTW0_9BACT</name>
<dbReference type="InterPro" id="IPR050256">
    <property type="entry name" value="Glycosyltransferase_2"/>
</dbReference>
<keyword evidence="1" id="KW-1003">Cell membrane</keyword>
<dbReference type="GO" id="GO:0099621">
    <property type="term" value="F:undecaprenyl-phosphate 4-deoxy-4-formamido-L-arabinose transferase activity"/>
    <property type="evidence" value="ECO:0007669"/>
    <property type="project" value="TreeGrafter"/>
</dbReference>
<evidence type="ECO:0000256" key="6">
    <source>
        <dbReference type="ARBA" id="ARBA00022989"/>
    </source>
</evidence>
<protein>
    <submittedName>
        <fullName evidence="9">Dolichol-phosphate mannosyltransferase</fullName>
    </submittedName>
</protein>